<dbReference type="AlphaFoldDB" id="A0A9D1A882"/>
<dbReference type="Pfam" id="PF00188">
    <property type="entry name" value="CAP"/>
    <property type="match status" value="1"/>
</dbReference>
<gene>
    <name evidence="3" type="ORF">IAA70_06500</name>
</gene>
<protein>
    <recommendedName>
        <fullName evidence="2">SCP domain-containing protein</fullName>
    </recommendedName>
</protein>
<feature type="signal peptide" evidence="1">
    <location>
        <begin position="1"/>
        <end position="24"/>
    </location>
</feature>
<dbReference type="CDD" id="cd05379">
    <property type="entry name" value="CAP_bacterial"/>
    <property type="match status" value="1"/>
</dbReference>
<dbReference type="Gene3D" id="3.40.33.10">
    <property type="entry name" value="CAP"/>
    <property type="match status" value="1"/>
</dbReference>
<proteinExistence type="predicted"/>
<name>A0A9D1A882_9FIRM</name>
<dbReference type="SUPFAM" id="SSF55797">
    <property type="entry name" value="PR-1-like"/>
    <property type="match status" value="1"/>
</dbReference>
<reference evidence="3" key="1">
    <citation type="submission" date="2020-10" db="EMBL/GenBank/DDBJ databases">
        <authorList>
            <person name="Gilroy R."/>
        </authorList>
    </citation>
    <scope>NUCLEOTIDE SEQUENCE</scope>
    <source>
        <strain evidence="3">ChiHjej9B8-7071</strain>
    </source>
</reference>
<sequence length="145" mass="15696">MKKIIASILTVLLLLSLLATSALAASLEQNTAQRINLERAARGIAALEISTVLGGKARVKAQDMAENGYFSHTSPTYGSPFTMMRTLGVSYRSAAENIAMGYTKADTVVAAWMASPSHRESLLSSRYSVLGVGYYNGYWAAWLIR</sequence>
<organism evidence="3 4">
    <name type="scientific">Candidatus Avoscillospira stercoripullorum</name>
    <dbReference type="NCBI Taxonomy" id="2840709"/>
    <lineage>
        <taxon>Bacteria</taxon>
        <taxon>Bacillati</taxon>
        <taxon>Bacillota</taxon>
        <taxon>Clostridia</taxon>
        <taxon>Eubacteriales</taxon>
        <taxon>Oscillospiraceae</taxon>
        <taxon>Oscillospiraceae incertae sedis</taxon>
        <taxon>Candidatus Avoscillospira</taxon>
    </lineage>
</organism>
<dbReference type="Proteomes" id="UP000824258">
    <property type="component" value="Unassembled WGS sequence"/>
</dbReference>
<dbReference type="InterPro" id="IPR035940">
    <property type="entry name" value="CAP_sf"/>
</dbReference>
<keyword evidence="1" id="KW-0732">Signal</keyword>
<dbReference type="EMBL" id="DVGD01000209">
    <property type="protein sequence ID" value="HIR10034.1"/>
    <property type="molecule type" value="Genomic_DNA"/>
</dbReference>
<feature type="domain" description="SCP" evidence="2">
    <location>
        <begin position="34"/>
        <end position="137"/>
    </location>
</feature>
<feature type="chain" id="PRO_5038898640" description="SCP domain-containing protein" evidence="1">
    <location>
        <begin position="25"/>
        <end position="145"/>
    </location>
</feature>
<evidence type="ECO:0000313" key="3">
    <source>
        <dbReference type="EMBL" id="HIR10034.1"/>
    </source>
</evidence>
<comment type="caution">
    <text evidence="3">The sequence shown here is derived from an EMBL/GenBank/DDBJ whole genome shotgun (WGS) entry which is preliminary data.</text>
</comment>
<dbReference type="PANTHER" id="PTHR31157:SF1">
    <property type="entry name" value="SCP DOMAIN-CONTAINING PROTEIN"/>
    <property type="match status" value="1"/>
</dbReference>
<accession>A0A9D1A882</accession>
<evidence type="ECO:0000313" key="4">
    <source>
        <dbReference type="Proteomes" id="UP000824258"/>
    </source>
</evidence>
<reference evidence="3" key="2">
    <citation type="journal article" date="2021" name="PeerJ">
        <title>Extensive microbial diversity within the chicken gut microbiome revealed by metagenomics and culture.</title>
        <authorList>
            <person name="Gilroy R."/>
            <person name="Ravi A."/>
            <person name="Getino M."/>
            <person name="Pursley I."/>
            <person name="Horton D.L."/>
            <person name="Alikhan N.F."/>
            <person name="Baker D."/>
            <person name="Gharbi K."/>
            <person name="Hall N."/>
            <person name="Watson M."/>
            <person name="Adriaenssens E.M."/>
            <person name="Foster-Nyarko E."/>
            <person name="Jarju S."/>
            <person name="Secka A."/>
            <person name="Antonio M."/>
            <person name="Oren A."/>
            <person name="Chaudhuri R.R."/>
            <person name="La Ragione R."/>
            <person name="Hildebrand F."/>
            <person name="Pallen M.J."/>
        </authorList>
    </citation>
    <scope>NUCLEOTIDE SEQUENCE</scope>
    <source>
        <strain evidence="3">ChiHjej9B8-7071</strain>
    </source>
</reference>
<evidence type="ECO:0000259" key="2">
    <source>
        <dbReference type="Pfam" id="PF00188"/>
    </source>
</evidence>
<dbReference type="InterPro" id="IPR014044">
    <property type="entry name" value="CAP_dom"/>
</dbReference>
<evidence type="ECO:0000256" key="1">
    <source>
        <dbReference type="SAM" id="SignalP"/>
    </source>
</evidence>
<dbReference type="PANTHER" id="PTHR31157">
    <property type="entry name" value="SCP DOMAIN-CONTAINING PROTEIN"/>
    <property type="match status" value="1"/>
</dbReference>